<sequence>MADPVLLQSEPGESSNRNVQQNCPSLFYKAAEFKNERATYERVEKFISRNHFTDCNLYGRLYDQCLPVTVKHLFFGEEKVPFSVALEQLSSQGDLVVPGFSFGPTWTQHWFQIDFKVPKSWEGKEVVLRFNAECEALVWDVHGRPLVGLSSDVERTDVKVPSDSSVSQYYVEAVACSRNGDGENGLINPVKLDKTFKLQMAQISVRNKLAYELFMDFEILLQMANLLSKENGRRYEALYLANDIINHLVMADFADDVLLQSHRRANTFFSQPNPRSQLTLYVVGNCHIDTAWLWRYRETRQKCARSWASAVNLMKEYSEMTFAVSQAQQLLWTKEDYPLLFEEMQDLSGEGRLSGVGGAWVEFDGNLPNGESMIRQLLYGQQEFYNLFGKYSRIFWLPDTFGYTAQLPQIMKHCGMDYFLTQKMSWSLVNKFPHHSFLWYGLDGSKVLAHFPPHHYVAQVTVKECLESACNFTDRGRSGVALMLYGHGDGGGGPDQNMLERIKRLVDCDGVPRVIHGTPEDFFTRGELYLELHNGTYTTQATIKKMNRLLESILHDQEFLQSLQLLECGKGRALSKEWKRLLLNQFHDVLPGTCIHEVVRDSLKIYTELVESLTEDAGNVLKFNGDDQKKWVVNSLNWERTFFYNRTLLKVPPLSVWPLEDLEMLDIQLEGQSLIRASEDFYIFSNAFFTAKLNKAAQILSYVVKNFAYDGELGNFEAVSENSPSNSFVIFDDVPLFWDAWDVMDYHLETKLEVKEVISSDVAENSAIFGQLSVEIKVSSGSSIKQKVIVRADLPYLLFDVEVNWHESHKFLKVEFPVNINSSNAVYDIHYGHVSRPTHRNTTWDSAKFEVCGHKWMALSEYSRGVAVLNDSKYGHACDDNVMRLSLLRASKCPDSTADIGYHKFTYAFFPFLGTLQESLSGFRTNVVKAAHELNSPIRLVNSWPCSKIADIFTVIGSEGVILDTVKPSEQDSNALVLRLFESFGGGCQARLLLKHGRVISVDLADGLERTVQNLVIDPPICHLTSNFDSVLLHFRAFEVKTLIVRLFEI</sequence>
<accession>A0A0N4UXG8</accession>
<evidence type="ECO:0000256" key="3">
    <source>
        <dbReference type="ARBA" id="ARBA00012752"/>
    </source>
</evidence>
<dbReference type="Pfam" id="PF01074">
    <property type="entry name" value="Glyco_hydro_38N"/>
    <property type="match status" value="1"/>
</dbReference>
<evidence type="ECO:0000313" key="9">
    <source>
        <dbReference type="EMBL" id="VDD86793.1"/>
    </source>
</evidence>
<name>A0A0N4UXG8_ENTVE</name>
<keyword evidence="4" id="KW-0479">Metal-binding</keyword>
<dbReference type="GO" id="GO:0009313">
    <property type="term" value="P:oligosaccharide catabolic process"/>
    <property type="evidence" value="ECO:0007669"/>
    <property type="project" value="TreeGrafter"/>
</dbReference>
<dbReference type="SUPFAM" id="SSF74650">
    <property type="entry name" value="Galactose mutarotase-like"/>
    <property type="match status" value="1"/>
</dbReference>
<gene>
    <name evidence="9" type="ORF">EVEC_LOCUS1936</name>
</gene>
<dbReference type="EC" id="3.2.1.24" evidence="3"/>
<protein>
    <recommendedName>
        <fullName evidence="3">alpha-mannosidase</fullName>
        <ecNumber evidence="3">3.2.1.24</ecNumber>
    </recommendedName>
</protein>
<reference evidence="11" key="1">
    <citation type="submission" date="2017-02" db="UniProtKB">
        <authorList>
            <consortium name="WormBaseParasite"/>
        </authorList>
    </citation>
    <scope>IDENTIFICATION</scope>
</reference>
<dbReference type="SMART" id="SM00872">
    <property type="entry name" value="Alpha-mann_mid"/>
    <property type="match status" value="1"/>
</dbReference>
<reference evidence="9 10" key="2">
    <citation type="submission" date="2018-10" db="EMBL/GenBank/DDBJ databases">
        <authorList>
            <consortium name="Pathogen Informatics"/>
        </authorList>
    </citation>
    <scope>NUCLEOTIDE SEQUENCE [LARGE SCALE GENOMIC DNA]</scope>
</reference>
<dbReference type="FunFam" id="3.20.110.10:FF:000002">
    <property type="entry name" value="alpha-mannosidase 2C1 isoform X1"/>
    <property type="match status" value="1"/>
</dbReference>
<feature type="compositionally biased region" description="Polar residues" evidence="7">
    <location>
        <begin position="11"/>
        <end position="20"/>
    </location>
</feature>
<evidence type="ECO:0000313" key="11">
    <source>
        <dbReference type="WBParaSite" id="EVEC_0000222801-mRNA-1"/>
    </source>
</evidence>
<evidence type="ECO:0000256" key="4">
    <source>
        <dbReference type="ARBA" id="ARBA00022723"/>
    </source>
</evidence>
<dbReference type="InterPro" id="IPR015341">
    <property type="entry name" value="Glyco_hydro_38_cen"/>
</dbReference>
<evidence type="ECO:0000256" key="6">
    <source>
        <dbReference type="ARBA" id="ARBA00023295"/>
    </source>
</evidence>
<evidence type="ECO:0000256" key="2">
    <source>
        <dbReference type="ARBA" id="ARBA00009792"/>
    </source>
</evidence>
<dbReference type="GO" id="GO:0006013">
    <property type="term" value="P:mannose metabolic process"/>
    <property type="evidence" value="ECO:0007669"/>
    <property type="project" value="InterPro"/>
</dbReference>
<keyword evidence="6" id="KW-0326">Glycosidase</keyword>
<dbReference type="OrthoDB" id="10261055at2759"/>
<dbReference type="Gene3D" id="1.20.1270.50">
    <property type="entry name" value="Glycoside hydrolase family 38, central domain"/>
    <property type="match status" value="1"/>
</dbReference>
<evidence type="ECO:0000259" key="8">
    <source>
        <dbReference type="SMART" id="SM00872"/>
    </source>
</evidence>
<evidence type="ECO:0000313" key="10">
    <source>
        <dbReference type="Proteomes" id="UP000274131"/>
    </source>
</evidence>
<dbReference type="InterPro" id="IPR054723">
    <property type="entry name" value="Ams1-like_N"/>
</dbReference>
<dbReference type="InterPro" id="IPR011330">
    <property type="entry name" value="Glyco_hydro/deAcase_b/a-brl"/>
</dbReference>
<dbReference type="InterPro" id="IPR000602">
    <property type="entry name" value="Glyco_hydro_38_N"/>
</dbReference>
<dbReference type="AlphaFoldDB" id="A0A0N4UXG8"/>
<dbReference type="Proteomes" id="UP000274131">
    <property type="component" value="Unassembled WGS sequence"/>
</dbReference>
<dbReference type="EMBL" id="UXUI01007290">
    <property type="protein sequence ID" value="VDD86793.1"/>
    <property type="molecule type" value="Genomic_DNA"/>
</dbReference>
<dbReference type="SUPFAM" id="SSF88688">
    <property type="entry name" value="Families 57/38 glycoside transferase middle domain"/>
    <property type="match status" value="1"/>
</dbReference>
<comment type="catalytic activity">
    <reaction evidence="1">
        <text>Hydrolysis of terminal, non-reducing alpha-D-mannose residues in alpha-D-mannosides.</text>
        <dbReference type="EC" id="3.2.1.24"/>
    </reaction>
</comment>
<dbReference type="GO" id="GO:0046872">
    <property type="term" value="F:metal ion binding"/>
    <property type="evidence" value="ECO:0007669"/>
    <property type="project" value="UniProtKB-KW"/>
</dbReference>
<feature type="region of interest" description="Disordered" evidence="7">
    <location>
        <begin position="1"/>
        <end position="20"/>
    </location>
</feature>
<dbReference type="GO" id="GO:0030246">
    <property type="term" value="F:carbohydrate binding"/>
    <property type="evidence" value="ECO:0007669"/>
    <property type="project" value="InterPro"/>
</dbReference>
<feature type="domain" description="Glycoside hydrolase family 38 central" evidence="8">
    <location>
        <begin position="531"/>
        <end position="606"/>
    </location>
</feature>
<evidence type="ECO:0000256" key="5">
    <source>
        <dbReference type="ARBA" id="ARBA00022801"/>
    </source>
</evidence>
<dbReference type="Pfam" id="PF22907">
    <property type="entry name" value="Ams1-like_1st"/>
    <property type="match status" value="1"/>
</dbReference>
<proteinExistence type="inferred from homology"/>
<dbReference type="GO" id="GO:0004559">
    <property type="term" value="F:alpha-mannosidase activity"/>
    <property type="evidence" value="ECO:0007669"/>
    <property type="project" value="UniProtKB-EC"/>
</dbReference>
<keyword evidence="10" id="KW-1185">Reference proteome</keyword>
<dbReference type="PANTHER" id="PTHR46017:SF1">
    <property type="entry name" value="ALPHA-MANNOSIDASE 2C1"/>
    <property type="match status" value="1"/>
</dbReference>
<dbReference type="Pfam" id="PF09261">
    <property type="entry name" value="Alpha-mann_mid"/>
    <property type="match status" value="1"/>
</dbReference>
<dbReference type="STRING" id="51028.A0A0N4UXG8"/>
<dbReference type="PANTHER" id="PTHR46017">
    <property type="entry name" value="ALPHA-MANNOSIDASE 2C1"/>
    <property type="match status" value="1"/>
</dbReference>
<dbReference type="InterPro" id="IPR011013">
    <property type="entry name" value="Gal_mutarotase_sf_dom"/>
</dbReference>
<dbReference type="FunFam" id="1.20.1270.50:FF:000004">
    <property type="entry name" value="alpha-mannosidase 2C1 isoform X1"/>
    <property type="match status" value="1"/>
</dbReference>
<dbReference type="WBParaSite" id="EVEC_0000222801-mRNA-1">
    <property type="protein sequence ID" value="EVEC_0000222801-mRNA-1"/>
    <property type="gene ID" value="EVEC_0000222801"/>
</dbReference>
<dbReference type="Pfam" id="PF07748">
    <property type="entry name" value="Glyco_hydro_38C"/>
    <property type="match status" value="1"/>
</dbReference>
<dbReference type="Gene3D" id="2.70.98.30">
    <property type="entry name" value="Golgi alpha-mannosidase II, domain 4"/>
    <property type="match status" value="1"/>
</dbReference>
<dbReference type="InterPro" id="IPR011682">
    <property type="entry name" value="Glyco_hydro_38_C"/>
</dbReference>
<keyword evidence="5" id="KW-0378">Hydrolase</keyword>
<dbReference type="FunFam" id="2.70.98.30:FF:000001">
    <property type="entry name" value="alpha-mannosidase 2C1 isoform X2"/>
    <property type="match status" value="1"/>
</dbReference>
<evidence type="ECO:0000256" key="7">
    <source>
        <dbReference type="SAM" id="MobiDB-lite"/>
    </source>
</evidence>
<comment type="similarity">
    <text evidence="2">Belongs to the glycosyl hydrolase 38 family.</text>
</comment>
<dbReference type="Gene3D" id="3.20.110.10">
    <property type="entry name" value="Glycoside hydrolase 38, N terminal domain"/>
    <property type="match status" value="1"/>
</dbReference>
<dbReference type="InterPro" id="IPR027291">
    <property type="entry name" value="Glyco_hydro_38_N_sf"/>
</dbReference>
<dbReference type="InterPro" id="IPR028995">
    <property type="entry name" value="Glyco_hydro_57/38_cen_sf"/>
</dbReference>
<dbReference type="InterPro" id="IPR041147">
    <property type="entry name" value="GH38_C"/>
</dbReference>
<dbReference type="SUPFAM" id="SSF88713">
    <property type="entry name" value="Glycoside hydrolase/deacetylase"/>
    <property type="match status" value="1"/>
</dbReference>
<dbReference type="InterPro" id="IPR037094">
    <property type="entry name" value="Glyco_hydro_38_cen_sf"/>
</dbReference>
<evidence type="ECO:0000256" key="1">
    <source>
        <dbReference type="ARBA" id="ARBA00000365"/>
    </source>
</evidence>
<dbReference type="Pfam" id="PF17677">
    <property type="entry name" value="Glyco_hydro38C2"/>
    <property type="match status" value="1"/>
</dbReference>
<organism evidence="11">
    <name type="scientific">Enterobius vermicularis</name>
    <name type="common">Human pinworm</name>
    <dbReference type="NCBI Taxonomy" id="51028"/>
    <lineage>
        <taxon>Eukaryota</taxon>
        <taxon>Metazoa</taxon>
        <taxon>Ecdysozoa</taxon>
        <taxon>Nematoda</taxon>
        <taxon>Chromadorea</taxon>
        <taxon>Rhabditida</taxon>
        <taxon>Spirurina</taxon>
        <taxon>Oxyuridomorpha</taxon>
        <taxon>Oxyuroidea</taxon>
        <taxon>Oxyuridae</taxon>
        <taxon>Enterobius</taxon>
    </lineage>
</organism>